<keyword evidence="2" id="KW-0560">Oxidoreductase</keyword>
<accession>A0A840I8S6</accession>
<dbReference type="GO" id="GO:0016491">
    <property type="term" value="F:oxidoreductase activity"/>
    <property type="evidence" value="ECO:0007669"/>
    <property type="project" value="UniProtKB-KW"/>
</dbReference>
<dbReference type="InterPro" id="IPR036291">
    <property type="entry name" value="NAD(P)-bd_dom_sf"/>
</dbReference>
<dbReference type="Gene3D" id="3.40.50.720">
    <property type="entry name" value="NAD(P)-binding Rossmann-like Domain"/>
    <property type="match status" value="1"/>
</dbReference>
<evidence type="ECO:0000256" key="2">
    <source>
        <dbReference type="ARBA" id="ARBA00023002"/>
    </source>
</evidence>
<dbReference type="InterPro" id="IPR020904">
    <property type="entry name" value="Sc_DH/Rdtase_CS"/>
</dbReference>
<name>A0A840I8S6_9ACTN</name>
<dbReference type="PRINTS" id="PR00081">
    <property type="entry name" value="GDHRDH"/>
</dbReference>
<organism evidence="3 4">
    <name type="scientific">Conexibacter arvalis</name>
    <dbReference type="NCBI Taxonomy" id="912552"/>
    <lineage>
        <taxon>Bacteria</taxon>
        <taxon>Bacillati</taxon>
        <taxon>Actinomycetota</taxon>
        <taxon>Thermoleophilia</taxon>
        <taxon>Solirubrobacterales</taxon>
        <taxon>Conexibacteraceae</taxon>
        <taxon>Conexibacter</taxon>
    </lineage>
</organism>
<dbReference type="SUPFAM" id="SSF51735">
    <property type="entry name" value="NAD(P)-binding Rossmann-fold domains"/>
    <property type="match status" value="1"/>
</dbReference>
<dbReference type="PROSITE" id="PS00061">
    <property type="entry name" value="ADH_SHORT"/>
    <property type="match status" value="1"/>
</dbReference>
<dbReference type="RefSeq" id="WP_183337905.1">
    <property type="nucleotide sequence ID" value="NZ_JACHNU010000001.1"/>
</dbReference>
<evidence type="ECO:0000313" key="4">
    <source>
        <dbReference type="Proteomes" id="UP000585272"/>
    </source>
</evidence>
<dbReference type="InterPro" id="IPR002347">
    <property type="entry name" value="SDR_fam"/>
</dbReference>
<dbReference type="PANTHER" id="PTHR43658:SF8">
    <property type="entry name" value="17-BETA-HYDROXYSTEROID DEHYDROGENASE 14-RELATED"/>
    <property type="match status" value="1"/>
</dbReference>
<gene>
    <name evidence="3" type="ORF">BDZ31_000081</name>
</gene>
<evidence type="ECO:0000256" key="1">
    <source>
        <dbReference type="ARBA" id="ARBA00006484"/>
    </source>
</evidence>
<evidence type="ECO:0000313" key="3">
    <source>
        <dbReference type="EMBL" id="MBB4660508.1"/>
    </source>
</evidence>
<dbReference type="PANTHER" id="PTHR43658">
    <property type="entry name" value="SHORT-CHAIN DEHYDROGENASE/REDUCTASE"/>
    <property type="match status" value="1"/>
</dbReference>
<dbReference type="Proteomes" id="UP000585272">
    <property type="component" value="Unassembled WGS sequence"/>
</dbReference>
<proteinExistence type="inferred from homology"/>
<reference evidence="3 4" key="1">
    <citation type="submission" date="2020-08" db="EMBL/GenBank/DDBJ databases">
        <title>Genomic Encyclopedia of Archaeal and Bacterial Type Strains, Phase II (KMG-II): from individual species to whole genera.</title>
        <authorList>
            <person name="Goeker M."/>
        </authorList>
    </citation>
    <scope>NUCLEOTIDE SEQUENCE [LARGE SCALE GENOMIC DNA]</scope>
    <source>
        <strain evidence="3 4">DSM 23288</strain>
    </source>
</reference>
<keyword evidence="4" id="KW-1185">Reference proteome</keyword>
<comment type="similarity">
    <text evidence="1">Belongs to the short-chain dehydrogenases/reductases (SDR) family.</text>
</comment>
<sequence>MQVEGAGAVVFGGASGLGEATARRLAADGARVVVADLALERAQELAREIGGVAVRADVTDPASTGAAVEVAAQADRGLRVAVLCAGRGDGAKLVGREGPTPLEAFAAVIEVNLLGTINALRLAAGEMAGNAPEAGGERGVCVCTASVAAFDGQIGQVAYAASKGGVAALTLPVARELARSGVRVATIAPGLFDTPMIAPLPQEARDALTSAVPFPSRLGQPQEYASLVAHVVDNPMLNGEVIRLDGGLRMAPR</sequence>
<dbReference type="Pfam" id="PF00106">
    <property type="entry name" value="adh_short"/>
    <property type="match status" value="1"/>
</dbReference>
<dbReference type="EMBL" id="JACHNU010000001">
    <property type="protein sequence ID" value="MBB4660508.1"/>
    <property type="molecule type" value="Genomic_DNA"/>
</dbReference>
<protein>
    <submittedName>
        <fullName evidence="3">NAD(P)-dependent dehydrogenase (Short-subunit alcohol dehydrogenase family)</fullName>
    </submittedName>
</protein>
<dbReference type="AlphaFoldDB" id="A0A840I8S6"/>
<comment type="caution">
    <text evidence="3">The sequence shown here is derived from an EMBL/GenBank/DDBJ whole genome shotgun (WGS) entry which is preliminary data.</text>
</comment>